<comment type="catalytic activity">
    <reaction evidence="7">
        <text>Endonucleolytic cleavage of RNA, removing 5'-extranucleotides from tRNA precursor.</text>
        <dbReference type="EC" id="3.1.26.5"/>
    </reaction>
</comment>
<evidence type="ECO:0000256" key="6">
    <source>
        <dbReference type="ARBA" id="ARBA00022884"/>
    </source>
</evidence>
<dbReference type="Gene3D" id="3.30.230.10">
    <property type="match status" value="1"/>
</dbReference>
<dbReference type="InterPro" id="IPR014721">
    <property type="entry name" value="Ribsml_uS5_D2-typ_fold_subgr"/>
</dbReference>
<dbReference type="PANTHER" id="PTHR33992">
    <property type="entry name" value="RIBONUCLEASE P PROTEIN COMPONENT"/>
    <property type="match status" value="1"/>
</dbReference>
<dbReference type="EMBL" id="MWIP01000004">
    <property type="protein sequence ID" value="KAF1686836.1"/>
    <property type="molecule type" value="Genomic_DNA"/>
</dbReference>
<dbReference type="InterPro" id="IPR000100">
    <property type="entry name" value="RNase_P"/>
</dbReference>
<accession>A0A7V8GN24</accession>
<keyword evidence="2 7" id="KW-0819">tRNA processing</keyword>
<dbReference type="GO" id="GO:0042781">
    <property type="term" value="F:3'-tRNA processing endoribonuclease activity"/>
    <property type="evidence" value="ECO:0007669"/>
    <property type="project" value="TreeGrafter"/>
</dbReference>
<dbReference type="GO" id="GO:0001682">
    <property type="term" value="P:tRNA 5'-leader removal"/>
    <property type="evidence" value="ECO:0007669"/>
    <property type="project" value="UniProtKB-UniRule"/>
</dbReference>
<gene>
    <name evidence="7" type="primary">rnpA</name>
    <name evidence="10" type="ORF">B1992_05430</name>
</gene>
<dbReference type="PROSITE" id="PS00648">
    <property type="entry name" value="RIBONUCLEASE_P"/>
    <property type="match status" value="1"/>
</dbReference>
<sequence>MNTDPRARFPRGARVRSRADYTRVFDGGRRLGDALLGLHWLPGDGEPRLGQAVSRKVDPRAVGRNRIKRILRETTRRIRPQLAGGDYVVVARPAAARASHAQIAAALTRLLRKAGALPAPVADGTMPAAAAPTSPPDSTPDARAGRTSLPE</sequence>
<comment type="subunit">
    <text evidence="7">Consists of a catalytic RNA component (M1 or rnpB) and a protein subunit.</text>
</comment>
<evidence type="ECO:0000256" key="4">
    <source>
        <dbReference type="ARBA" id="ARBA00022759"/>
    </source>
</evidence>
<dbReference type="SUPFAM" id="SSF54211">
    <property type="entry name" value="Ribosomal protein S5 domain 2-like"/>
    <property type="match status" value="1"/>
</dbReference>
<comment type="similarity">
    <text evidence="7">Belongs to the RnpA family.</text>
</comment>
<proteinExistence type="inferred from homology"/>
<evidence type="ECO:0000313" key="11">
    <source>
        <dbReference type="Proteomes" id="UP000462066"/>
    </source>
</evidence>
<dbReference type="GO" id="GO:0030677">
    <property type="term" value="C:ribonuclease P complex"/>
    <property type="evidence" value="ECO:0007669"/>
    <property type="project" value="TreeGrafter"/>
</dbReference>
<dbReference type="Proteomes" id="UP000462066">
    <property type="component" value="Unassembled WGS sequence"/>
</dbReference>
<comment type="function">
    <text evidence="1 7">RNaseP catalyzes the removal of the 5'-leader sequence from pre-tRNA to produce the mature 5'-terminus. It can also cleave other RNA substrates such as 4.5S RNA. The protein component plays an auxiliary but essential role in vivo by binding to the 5'-leader sequence and broadening the substrate specificity of the ribozyme.</text>
</comment>
<evidence type="ECO:0000256" key="1">
    <source>
        <dbReference type="ARBA" id="ARBA00002663"/>
    </source>
</evidence>
<keyword evidence="4 7" id="KW-0255">Endonuclease</keyword>
<evidence type="ECO:0000256" key="9">
    <source>
        <dbReference type="SAM" id="MobiDB-lite"/>
    </source>
</evidence>
<organism evidence="10 11">
    <name type="scientific">Pseudoxanthomonas broegbernensis</name>
    <dbReference type="NCBI Taxonomy" id="83619"/>
    <lineage>
        <taxon>Bacteria</taxon>
        <taxon>Pseudomonadati</taxon>
        <taxon>Pseudomonadota</taxon>
        <taxon>Gammaproteobacteria</taxon>
        <taxon>Lysobacterales</taxon>
        <taxon>Lysobacteraceae</taxon>
        <taxon>Pseudoxanthomonas</taxon>
    </lineage>
</organism>
<dbReference type="GO" id="GO:0004526">
    <property type="term" value="F:ribonuclease P activity"/>
    <property type="evidence" value="ECO:0007669"/>
    <property type="project" value="UniProtKB-UniRule"/>
</dbReference>
<dbReference type="PANTHER" id="PTHR33992:SF1">
    <property type="entry name" value="RIBONUCLEASE P PROTEIN COMPONENT"/>
    <property type="match status" value="1"/>
</dbReference>
<evidence type="ECO:0000256" key="2">
    <source>
        <dbReference type="ARBA" id="ARBA00022694"/>
    </source>
</evidence>
<feature type="region of interest" description="Disordered" evidence="9">
    <location>
        <begin position="119"/>
        <end position="151"/>
    </location>
</feature>
<evidence type="ECO:0000256" key="5">
    <source>
        <dbReference type="ARBA" id="ARBA00022801"/>
    </source>
</evidence>
<keyword evidence="6 7" id="KW-0694">RNA-binding</keyword>
<evidence type="ECO:0000313" key="10">
    <source>
        <dbReference type="EMBL" id="KAF1686836.1"/>
    </source>
</evidence>
<reference evidence="10 11" key="1">
    <citation type="submission" date="2017-10" db="EMBL/GenBank/DDBJ databases">
        <title>Whole genome sequencing of Pseudoxanthomonas broegbernensis DSM 12573(T).</title>
        <authorList>
            <person name="Kumar S."/>
            <person name="Bansal K."/>
            <person name="Kaur A."/>
            <person name="Patil P."/>
            <person name="Sharma S."/>
            <person name="Patil P.B."/>
        </authorList>
    </citation>
    <scope>NUCLEOTIDE SEQUENCE [LARGE SCALE GENOMIC DNA]</scope>
    <source>
        <strain evidence="10 11">DSM 12573</strain>
    </source>
</reference>
<dbReference type="InterPro" id="IPR020539">
    <property type="entry name" value="RNase_P_CS"/>
</dbReference>
<dbReference type="Pfam" id="PF00825">
    <property type="entry name" value="Ribonuclease_P"/>
    <property type="match status" value="1"/>
</dbReference>
<dbReference type="AlphaFoldDB" id="A0A7V8GN24"/>
<dbReference type="InterPro" id="IPR020568">
    <property type="entry name" value="Ribosomal_Su5_D2-typ_SF"/>
</dbReference>
<evidence type="ECO:0000256" key="8">
    <source>
        <dbReference type="NCBIfam" id="TIGR00188"/>
    </source>
</evidence>
<dbReference type="HAMAP" id="MF_00227">
    <property type="entry name" value="RNase_P"/>
    <property type="match status" value="1"/>
</dbReference>
<evidence type="ECO:0000256" key="7">
    <source>
        <dbReference type="HAMAP-Rule" id="MF_00227"/>
    </source>
</evidence>
<keyword evidence="3 7" id="KW-0540">Nuclease</keyword>
<dbReference type="NCBIfam" id="TIGR00188">
    <property type="entry name" value="rnpA"/>
    <property type="match status" value="1"/>
</dbReference>
<comment type="caution">
    <text evidence="10">The sequence shown here is derived from an EMBL/GenBank/DDBJ whole genome shotgun (WGS) entry which is preliminary data.</text>
</comment>
<dbReference type="GO" id="GO:0000049">
    <property type="term" value="F:tRNA binding"/>
    <property type="evidence" value="ECO:0007669"/>
    <property type="project" value="UniProtKB-UniRule"/>
</dbReference>
<dbReference type="EC" id="3.1.26.5" evidence="7 8"/>
<evidence type="ECO:0000256" key="3">
    <source>
        <dbReference type="ARBA" id="ARBA00022722"/>
    </source>
</evidence>
<keyword evidence="5 7" id="KW-0378">Hydrolase</keyword>
<name>A0A7V8GN24_9GAMM</name>
<protein>
    <recommendedName>
        <fullName evidence="7 8">Ribonuclease P protein component</fullName>
        <shortName evidence="7">RNase P protein</shortName>
        <shortName evidence="7">RNaseP protein</shortName>
        <ecNumber evidence="7 8">3.1.26.5</ecNumber>
    </recommendedName>
    <alternativeName>
        <fullName evidence="7">Protein C5</fullName>
    </alternativeName>
</protein>
<keyword evidence="11" id="KW-1185">Reference proteome</keyword>
<dbReference type="RefSeq" id="WP_162310667.1">
    <property type="nucleotide sequence ID" value="NZ_JACHGU010000004.1"/>
</dbReference>